<reference evidence="1 2" key="1">
    <citation type="submission" date="2010-02" db="EMBL/GenBank/DDBJ databases">
        <authorList>
            <person name="Weinstock G."/>
            <person name="Sodergren E."/>
            <person name="Clifton S."/>
            <person name="Fulton L."/>
            <person name="Fulton B."/>
            <person name="Courtney L."/>
            <person name="Fronick C."/>
            <person name="Harrison M."/>
            <person name="Strong C."/>
            <person name="Farmer C."/>
            <person name="Delahaunty K."/>
            <person name="Markovic C."/>
            <person name="Hall O."/>
            <person name="Minx P."/>
            <person name="Tomlinson C."/>
            <person name="Mitreva M."/>
            <person name="Nelson J."/>
            <person name="Hou S."/>
            <person name="Wollam A."/>
            <person name="Pepin K.H."/>
            <person name="Johnson M."/>
            <person name="Bhonagiri V."/>
            <person name="Zhang X."/>
            <person name="Suruliraj S."/>
            <person name="Warren W."/>
            <person name="Chinwalla A."/>
            <person name="Mardis E.R."/>
            <person name="Wilson R.K."/>
        </authorList>
    </citation>
    <scope>NUCLEOTIDE SEQUENCE [LARGE SCALE GENOMIC DNA]</scope>
    <source>
        <strain evidence="1 2">ATCC 29315</strain>
    </source>
</reference>
<accession>D4DQ21</accession>
<sequence>MDGAHAQFQFFVEEARADIKGKRIFRLQGLEEAAEAEAAFEAFGYALQVIVEFEGDAPVAHHMFQAVSAAEGGEEAAAVEAALQLHPLADCLVVLDHAAVHIRGVDLVFDFIAVVGEAEVALAQFGEMRGEIEIVADFPVGAFFRLQTVFGHGLAAVQPAAAGGGGQFVKAGEAAHAGIAGEEAVVVGKIVADRQHGRPGMRALFLRYAPAVGFAELMPDPSGTIVIAVGFQYLIIAGL</sequence>
<evidence type="ECO:0000313" key="1">
    <source>
        <dbReference type="EMBL" id="EFE50124.1"/>
    </source>
</evidence>
<dbReference type="AlphaFoldDB" id="D4DQ21"/>
<dbReference type="EMBL" id="ADBF01000029">
    <property type="protein sequence ID" value="EFE50124.1"/>
    <property type="molecule type" value="Genomic_DNA"/>
</dbReference>
<gene>
    <name evidence="1" type="ORF">NEIELOOT_01157</name>
</gene>
<comment type="caution">
    <text evidence="1">The sequence shown here is derived from an EMBL/GenBank/DDBJ whole genome shotgun (WGS) entry which is preliminary data.</text>
</comment>
<protein>
    <submittedName>
        <fullName evidence="1">Uncharacterized protein</fullName>
    </submittedName>
</protein>
<dbReference type="Proteomes" id="UP000005536">
    <property type="component" value="Unassembled WGS sequence"/>
</dbReference>
<name>D4DQ21_NEIEG</name>
<organism evidence="1 2">
    <name type="scientific">Neisseria elongata subsp. glycolytica ATCC 29315</name>
    <dbReference type="NCBI Taxonomy" id="546263"/>
    <lineage>
        <taxon>Bacteria</taxon>
        <taxon>Pseudomonadati</taxon>
        <taxon>Pseudomonadota</taxon>
        <taxon>Betaproteobacteria</taxon>
        <taxon>Neisseriales</taxon>
        <taxon>Neisseriaceae</taxon>
        <taxon>Neisseria</taxon>
    </lineage>
</organism>
<evidence type="ECO:0000313" key="2">
    <source>
        <dbReference type="Proteomes" id="UP000005536"/>
    </source>
</evidence>
<proteinExistence type="predicted"/>